<feature type="region of interest" description="Disordered" evidence="1">
    <location>
        <begin position="1284"/>
        <end position="1303"/>
    </location>
</feature>
<dbReference type="eggNOG" id="KOG4596">
    <property type="taxonomic scope" value="Eukaryota"/>
</dbReference>
<feature type="compositionally biased region" description="Basic and acidic residues" evidence="1">
    <location>
        <begin position="262"/>
        <end position="272"/>
    </location>
</feature>
<gene>
    <name evidence="6" type="ORF">TRIADDRAFT_60509</name>
</gene>
<dbReference type="STRING" id="10228.B3S8E3"/>
<dbReference type="InterPro" id="IPR053965">
    <property type="entry name" value="INTS1_R4"/>
</dbReference>
<dbReference type="GO" id="GO:0034474">
    <property type="term" value="P:U2 snRNA 3'-end processing"/>
    <property type="evidence" value="ECO:0000318"/>
    <property type="project" value="GO_Central"/>
</dbReference>
<evidence type="ECO:0000313" key="6">
    <source>
        <dbReference type="EMBL" id="EDV20866.1"/>
    </source>
</evidence>
<dbReference type="Pfam" id="PF22927">
    <property type="entry name" value="INT1_R3"/>
    <property type="match status" value="1"/>
</dbReference>
<proteinExistence type="predicted"/>
<dbReference type="KEGG" id="tad:TRIADDRAFT_60509"/>
<evidence type="ECO:0000259" key="5">
    <source>
        <dbReference type="Pfam" id="PF22929"/>
    </source>
</evidence>
<feature type="domain" description="Integrator complex subunit 1 R3" evidence="3">
    <location>
        <begin position="1720"/>
        <end position="1880"/>
    </location>
</feature>
<dbReference type="PhylomeDB" id="B3S8E3"/>
<feature type="compositionally biased region" description="Low complexity" evidence="1">
    <location>
        <begin position="273"/>
        <end position="287"/>
    </location>
</feature>
<dbReference type="RefSeq" id="XP_002116510.1">
    <property type="nucleotide sequence ID" value="XM_002116474.1"/>
</dbReference>
<dbReference type="Pfam" id="PF12432">
    <property type="entry name" value="INTS1_RP2B-bd"/>
    <property type="match status" value="1"/>
</dbReference>
<dbReference type="HOGENOM" id="CLU_001690_0_0_1"/>
<organism evidence="6 7">
    <name type="scientific">Trichoplax adhaerens</name>
    <name type="common">Trichoplax reptans</name>
    <dbReference type="NCBI Taxonomy" id="10228"/>
    <lineage>
        <taxon>Eukaryota</taxon>
        <taxon>Metazoa</taxon>
        <taxon>Placozoa</taxon>
        <taxon>Uniplacotomia</taxon>
        <taxon>Trichoplacea</taxon>
        <taxon>Trichoplacidae</taxon>
        <taxon>Trichoplax</taxon>
    </lineage>
</organism>
<dbReference type="PANTHER" id="PTHR21224">
    <property type="entry name" value="INTEGRATOR COMPLEX SUBUNIT 1"/>
    <property type="match status" value="1"/>
</dbReference>
<feature type="domain" description="Integrator complex subunit 1 RPB2-binding" evidence="2">
    <location>
        <begin position="299"/>
        <end position="457"/>
    </location>
</feature>
<keyword evidence="7" id="KW-1185">Reference proteome</keyword>
<dbReference type="OMA" id="CSEFRFY"/>
<evidence type="ECO:0000259" key="3">
    <source>
        <dbReference type="Pfam" id="PF22927"/>
    </source>
</evidence>
<feature type="compositionally biased region" description="Polar residues" evidence="1">
    <location>
        <begin position="7"/>
        <end position="18"/>
    </location>
</feature>
<evidence type="ECO:0000313" key="7">
    <source>
        <dbReference type="Proteomes" id="UP000009022"/>
    </source>
</evidence>
<dbReference type="GO" id="GO:0032039">
    <property type="term" value="C:integrator complex"/>
    <property type="evidence" value="ECO:0000318"/>
    <property type="project" value="GO_Central"/>
</dbReference>
<reference evidence="6 7" key="1">
    <citation type="journal article" date="2008" name="Nature">
        <title>The Trichoplax genome and the nature of placozoans.</title>
        <authorList>
            <person name="Srivastava M."/>
            <person name="Begovic E."/>
            <person name="Chapman J."/>
            <person name="Putnam N.H."/>
            <person name="Hellsten U."/>
            <person name="Kawashima T."/>
            <person name="Kuo A."/>
            <person name="Mitros T."/>
            <person name="Salamov A."/>
            <person name="Carpenter M.L."/>
            <person name="Signorovitch A.Y."/>
            <person name="Moreno M.A."/>
            <person name="Kamm K."/>
            <person name="Grimwood J."/>
            <person name="Schmutz J."/>
            <person name="Shapiro H."/>
            <person name="Grigoriev I.V."/>
            <person name="Buss L.W."/>
            <person name="Schierwater B."/>
            <person name="Dellaporta S.L."/>
            <person name="Rokhsar D.S."/>
        </authorList>
    </citation>
    <scope>NUCLEOTIDE SEQUENCE [LARGE SCALE GENOMIC DNA]</scope>
    <source>
        <strain evidence="6 7">Grell-BS-1999</strain>
    </source>
</reference>
<dbReference type="GeneID" id="6757799"/>
<feature type="compositionally biased region" description="Polar residues" evidence="1">
    <location>
        <begin position="246"/>
        <end position="261"/>
    </location>
</feature>
<dbReference type="InterPro" id="IPR022145">
    <property type="entry name" value="INTS1_RPB2-bd"/>
</dbReference>
<sequence length="2068" mass="233941">MREMSVHPSQVSRVQSRTLAMERSTRNRQRMNRARGHVPHGDLIALGNTTSDRKREGDFVSASRALSPKRTKVDGSHVKDQTISREEIPLPPIDVEPAQLIKTIMQADLVEDRLKISAIIRGVLAKLSANRVKPNPAYYMSLLYLAKDKPFHFTSSSVLDALIGIISRDVQINIKAKGNVIVPVMACNILMYTHANDDCWPERFVQVYIQDALGERLWVDNEMCKDFVQNILTVFDTLLPTIDGSSSNVQTTSQSMSTTDNGVEKNTDDKSDTTTAADSSSDAIDSSVRPRYEEPSVKESVKNYALQSVDKILSQRQSTDSVPRQLLKFLANICCYPRVRLLAAQKIDLWLQNPKLTRHAQHLLMTLAINCHSDAEHNEECIAHLIKMKLKTKPFTNHQVACIKELIGKHPGNVGIVLKHAVCNELSSTPGTFNTSNVLILSAVFNTSTVDVAKYLAIVFIDLIINKEDLLNPIKTLLRELLRVTKSNFDYYQFSSQLMDYCQTNGKQIKKHRSRRQEEIIYAIIDLLTYTMMLSVFPLPRDMNNKIVARLQIQQHIASIQRYSLWWLHIVVPKAFDVDSATYLKHCIYKILFRNPIETYVTADNWPSELERNQVMELCTNVPVEGESIGFLLVMSGNDSIALPPYEAFDLIKSLLTKAAQLDASNALPLKFEVDHNQLIGTIFNLSIYHHTATETSLNLHSQNVKFAYSDLYWKGCLLIVIIAVYNPDTVGFTAWEKYPTLKCLMEMVMTNNYSFPPLTSHSESSDSVKVSQIQLAQAEKEDILAYENMTSSSSSRGNIVEKNSCLLPQLMRFSPQGIMRCPPDYVVHDLQKINSDLSLGRLLCSSRSPDFLLDVIQRQGSAESMPWLAQLVSSNFGSVEGLPVQCLCEFLLHYDLSSDGQELEFIDKKEHLAKKLHGMVFDTNSGGTEVGEIFGSLFRRIASSQRSTRLAANKALAMIIADSEHSDVILMNSMSSTLLTLSSLDSPLMKSYEWLLVQLSSIPHFSSVRELVCTYLKQALMVETDIDALGAYIIFLSMHGPTHEYRHRISLIIDMCKMMIQRYNILNKLIYRGSNDRSHESNIVLSSLLNIFSKGLRIMISDDTGYSWEEGDVIGQLVKVTFTTLNVTISLPVIILQAIVLLLTYGPPSLDNDNFKFLLDLWFPEDQELPIVIRLDNNEQIVWIDAWLKLRMITSQIPRLVDKVLEYSTPVNVMMYVQSFGIPVRNMSKILEFLDDSVTDDCRFLDQIISKARIVDLIDAHTARGVSGGATLRKYMTKEVTVDDTSSATSSAPASPVSVSSSGNNLEIDCRYSNNEDLTTAVRELFEADSTDVTDSDDNKDEEDQRYEQLRKLQQIMDSQECEKFVQIYTKRLFNLWSIIKPTILYKNAFESDITNKVLENLLDRIQHTTGSNIIWYHIQKRLQRSNQLGIYSNSSSESQSGLLFSQCAINSVSDEAEIDGPSFDDLTSALHKILLNEFTDQKSSSCGEVDIYNLFSSCDKMSGIGLAIDWFQIVNPEVVGTDAVSKQVVFNRVCIGRRNWQLSLLSSAIHRSRWSTLQNCIKWLLSNDADNVDSSSALDFMETCVSSPRLWQGCSETAVIIRGKIDGQAMIVNLRPNQLLNLAVYVLAEAESMFEKCSNETFDQKLRARTSLLVVCCNNDPSILSTLTSNLCKKKRGSPMITYLLGKLYLAAPEIVHEISSDSQLHNYVLNDNLPGKLDITCHYLMASMASTYAGKACLSRLENINLLYRSLAIKHPTVLIRQLPVVYGLLQGRIQLNFEEFYNRNHHHFFMNVLNALDLLRPLIFETPRGRVPLKKILETYFKMIQAYYVYDNYMTDLISKFVEFLHAYFIYDGNAAVNLLQSNCQILKSISERYPDLSLLKSLLIEVNIDCSYPNHESPGITSSRSIEDERNQNDNTISTNMGSKNQELGALTLASKQWNSSMLSLFINRLSSYKNIADLLASLHDLFEVSRKRPNILEHFQIHLTRIMFNLDAACRGLAHTLVLRYIRANPRMAPNFNVVLMECLDSERSDVVETALYFVPEYVSLSSVHTGHGYHLLQHRQT</sequence>
<dbReference type="InterPro" id="IPR038902">
    <property type="entry name" value="INTS1"/>
</dbReference>
<dbReference type="Pfam" id="PF22928">
    <property type="entry name" value="INTS1_R4"/>
    <property type="match status" value="1"/>
</dbReference>
<feature type="region of interest" description="Disordered" evidence="1">
    <location>
        <begin position="39"/>
        <end position="58"/>
    </location>
</feature>
<accession>B3S8E3</accession>
<dbReference type="CTD" id="6757799"/>
<dbReference type="PANTHER" id="PTHR21224:SF1">
    <property type="entry name" value="INTEGRATOR COMPLEX SUBUNIT 1"/>
    <property type="match status" value="1"/>
</dbReference>
<feature type="region of interest" description="Disordered" evidence="1">
    <location>
        <begin position="246"/>
        <end position="296"/>
    </location>
</feature>
<dbReference type="OrthoDB" id="19938at2759"/>
<feature type="domain" description="Integrator complex subunit 1 R4" evidence="4">
    <location>
        <begin position="1953"/>
        <end position="2051"/>
    </location>
</feature>
<name>B3S8E3_TRIAD</name>
<feature type="region of interest" description="Disordered" evidence="1">
    <location>
        <begin position="1"/>
        <end position="26"/>
    </location>
</feature>
<dbReference type="Proteomes" id="UP000009022">
    <property type="component" value="Unassembled WGS sequence"/>
</dbReference>
<dbReference type="InterPro" id="IPR053964">
    <property type="entry name" value="INT1_R3"/>
</dbReference>
<dbReference type="Pfam" id="PF22929">
    <property type="entry name" value="INTS1_INTS2-bd"/>
    <property type="match status" value="1"/>
</dbReference>
<feature type="region of interest" description="Disordered" evidence="1">
    <location>
        <begin position="1901"/>
        <end position="1926"/>
    </location>
</feature>
<evidence type="ECO:0000259" key="4">
    <source>
        <dbReference type="Pfam" id="PF22928"/>
    </source>
</evidence>
<evidence type="ECO:0000259" key="2">
    <source>
        <dbReference type="Pfam" id="PF12432"/>
    </source>
</evidence>
<dbReference type="EMBL" id="DS985256">
    <property type="protein sequence ID" value="EDV20866.1"/>
    <property type="molecule type" value="Genomic_DNA"/>
</dbReference>
<dbReference type="InterPro" id="IPR053966">
    <property type="entry name" value="INTS1_INTS2-bd"/>
</dbReference>
<dbReference type="InParanoid" id="B3S8E3"/>
<feature type="domain" description="Integrator complex subunit 1 INTS2-binding" evidence="5">
    <location>
        <begin position="933"/>
        <end position="1272"/>
    </location>
</feature>
<evidence type="ECO:0000256" key="1">
    <source>
        <dbReference type="SAM" id="MobiDB-lite"/>
    </source>
</evidence>
<protein>
    <submittedName>
        <fullName evidence="6">Uncharacterized protein</fullName>
    </submittedName>
</protein>